<dbReference type="Proteomes" id="UP000319257">
    <property type="component" value="Unassembled WGS sequence"/>
</dbReference>
<sequence length="243" mass="27060">MDTDETDNAFTFVEVRKPGQQKTRESTRHVRSHAAKRGFQCKRSFQRNTRTNYVVSVAPSIDPARQASLADGMRGIPLRSIVPSLFAMDLEDVENFGTEVSRLDELLSCYAARQAAEPVFTIGSSIDFQTFKSVFRGGLTEDPALLNSAMLAFTFAAKSTSTDEEVMDYKGRTITSIRERIQSMDGDITESTLGAILLLVGVEARMGKTSQVEMHMEGLKEILEFRKGSEIPLTDGIKRAIFW</sequence>
<keyword evidence="1" id="KW-0539">Nucleus</keyword>
<proteinExistence type="predicted"/>
<keyword evidence="3" id="KW-1185">Reference proteome</keyword>
<dbReference type="PANTHER" id="PTHR37540">
    <property type="entry name" value="TRANSCRIPTION FACTOR (ACR-2), PUTATIVE-RELATED-RELATED"/>
    <property type="match status" value="1"/>
</dbReference>
<organism evidence="2 3">
    <name type="scientific">Thyridium curvatum</name>
    <dbReference type="NCBI Taxonomy" id="1093900"/>
    <lineage>
        <taxon>Eukaryota</taxon>
        <taxon>Fungi</taxon>
        <taxon>Dikarya</taxon>
        <taxon>Ascomycota</taxon>
        <taxon>Pezizomycotina</taxon>
        <taxon>Sordariomycetes</taxon>
        <taxon>Sordariomycetidae</taxon>
        <taxon>Thyridiales</taxon>
        <taxon>Thyridiaceae</taxon>
        <taxon>Thyridium</taxon>
    </lineage>
</organism>
<dbReference type="AlphaFoldDB" id="A0A507BIK1"/>
<dbReference type="PANTHER" id="PTHR37540:SF5">
    <property type="entry name" value="TRANSCRIPTION FACTOR DOMAIN-CONTAINING PROTEIN"/>
    <property type="match status" value="1"/>
</dbReference>
<dbReference type="GeneID" id="41971229"/>
<gene>
    <name evidence="2" type="ORF">E0L32_003782</name>
</gene>
<evidence type="ECO:0000313" key="3">
    <source>
        <dbReference type="Proteomes" id="UP000319257"/>
    </source>
</evidence>
<evidence type="ECO:0000313" key="2">
    <source>
        <dbReference type="EMBL" id="TPX16488.1"/>
    </source>
</evidence>
<dbReference type="InterPro" id="IPR021858">
    <property type="entry name" value="Fun_TF"/>
</dbReference>
<dbReference type="InParanoid" id="A0A507BIK1"/>
<reference evidence="2 3" key="1">
    <citation type="submission" date="2019-06" db="EMBL/GenBank/DDBJ databases">
        <title>Draft genome sequence of the filamentous fungus Phialemoniopsis curvata isolated from diesel fuel.</title>
        <authorList>
            <person name="Varaljay V.A."/>
            <person name="Lyon W.J."/>
            <person name="Crouch A.L."/>
            <person name="Drake C.E."/>
            <person name="Hollomon J.M."/>
            <person name="Nadeau L.J."/>
            <person name="Nunn H.S."/>
            <person name="Stevenson B.S."/>
            <person name="Bojanowski C.L."/>
            <person name="Crookes-Goodson W.J."/>
        </authorList>
    </citation>
    <scope>NUCLEOTIDE SEQUENCE [LARGE SCALE GENOMIC DNA]</scope>
    <source>
        <strain evidence="2 3">D216</strain>
    </source>
</reference>
<dbReference type="RefSeq" id="XP_030998199.1">
    <property type="nucleotide sequence ID" value="XM_031138120.1"/>
</dbReference>
<name>A0A507BIK1_9PEZI</name>
<dbReference type="OrthoDB" id="2130169at2759"/>
<protein>
    <submittedName>
        <fullName evidence="2">Uncharacterized protein</fullName>
    </submittedName>
</protein>
<evidence type="ECO:0000256" key="1">
    <source>
        <dbReference type="ARBA" id="ARBA00023242"/>
    </source>
</evidence>
<dbReference type="EMBL" id="SKBQ01000017">
    <property type="protein sequence ID" value="TPX16488.1"/>
    <property type="molecule type" value="Genomic_DNA"/>
</dbReference>
<accession>A0A507BIK1</accession>
<dbReference type="STRING" id="1093900.A0A507BIK1"/>
<comment type="caution">
    <text evidence="2">The sequence shown here is derived from an EMBL/GenBank/DDBJ whole genome shotgun (WGS) entry which is preliminary data.</text>
</comment>
<dbReference type="Pfam" id="PF11951">
    <property type="entry name" value="Fungal_trans_2"/>
    <property type="match status" value="1"/>
</dbReference>